<comment type="caution">
    <text evidence="1">The sequence shown here is derived from an EMBL/GenBank/DDBJ whole genome shotgun (WGS) entry which is preliminary data.</text>
</comment>
<protein>
    <submittedName>
        <fullName evidence="1">G8955 protein</fullName>
    </submittedName>
</protein>
<dbReference type="Proteomes" id="UP001497392">
    <property type="component" value="Unassembled WGS sequence"/>
</dbReference>
<dbReference type="Gene3D" id="3.50.50.60">
    <property type="entry name" value="FAD/NAD(P)-binding domain"/>
    <property type="match status" value="1"/>
</dbReference>
<organism evidence="1 2">
    <name type="scientific">Coccomyxa viridis</name>
    <dbReference type="NCBI Taxonomy" id="1274662"/>
    <lineage>
        <taxon>Eukaryota</taxon>
        <taxon>Viridiplantae</taxon>
        <taxon>Chlorophyta</taxon>
        <taxon>core chlorophytes</taxon>
        <taxon>Trebouxiophyceae</taxon>
        <taxon>Trebouxiophyceae incertae sedis</taxon>
        <taxon>Coccomyxaceae</taxon>
        <taxon>Coccomyxa</taxon>
    </lineage>
</organism>
<reference evidence="1 2" key="1">
    <citation type="submission" date="2024-06" db="EMBL/GenBank/DDBJ databases">
        <authorList>
            <person name="Kraege A."/>
            <person name="Thomma B."/>
        </authorList>
    </citation>
    <scope>NUCLEOTIDE SEQUENCE [LARGE SCALE GENOMIC DNA]</scope>
</reference>
<dbReference type="PRINTS" id="PR00419">
    <property type="entry name" value="ADXRDTASE"/>
</dbReference>
<keyword evidence="2" id="KW-1185">Reference proteome</keyword>
<proteinExistence type="predicted"/>
<dbReference type="Gene3D" id="3.90.660.10">
    <property type="match status" value="1"/>
</dbReference>
<evidence type="ECO:0000313" key="1">
    <source>
        <dbReference type="EMBL" id="CAL5226136.1"/>
    </source>
</evidence>
<dbReference type="EMBL" id="CAXHTA020000016">
    <property type="protein sequence ID" value="CAL5226136.1"/>
    <property type="molecule type" value="Genomic_DNA"/>
</dbReference>
<dbReference type="PANTHER" id="PTHR16128">
    <property type="entry name" value="FAD/NAD(P)-BINDING OXIDOREDUCTASE FAMILY PROTEIN"/>
    <property type="match status" value="1"/>
</dbReference>
<name>A0ABP1G5T4_9CHLO</name>
<evidence type="ECO:0000313" key="2">
    <source>
        <dbReference type="Proteomes" id="UP001497392"/>
    </source>
</evidence>
<gene>
    <name evidence="1" type="primary">g8955</name>
    <name evidence="1" type="ORF">VP750_LOCUS8042</name>
</gene>
<sequence>MSVAIIGGGLAGLTAADKLAQNGVSVTVYDMGRSPGGRASTRHVKHDGMSLQFDHGCQFWKVSDPALLQHFRGWEQQGCLKPWTARLGSLDAASGTFTDRREAHASAGASRRGFCGIMTPGEVYVGAPGMSAICAALSQHANIDGKWGAKVKRAVKQDSGLWEVTAETGREKQVLTAMHKGLVIADQMNARSESPGYVEMQSHNSSTIMQQLFNMQGSPRFSLMLALSEGVIRAPFDGASIDNSCTIEWIARDSSKPGRERQDGLECWVAVTTEEYAKQLLAEKPLAVDGTYVPQTQNYLSDTAAKIWTAVKGLLTLSEGAEQKPAYMHAQRCRYSMEAGMMYMSLTVGAVS</sequence>
<dbReference type="PANTHER" id="PTHR16128:SF5">
    <property type="entry name" value="FAD_NAD(P)-BINDING OXIDOREDUCTASE FAMILY PROTEIN"/>
    <property type="match status" value="1"/>
</dbReference>
<dbReference type="SUPFAM" id="SSF51905">
    <property type="entry name" value="FAD/NAD(P)-binding domain"/>
    <property type="match status" value="1"/>
</dbReference>
<dbReference type="Pfam" id="PF13450">
    <property type="entry name" value="NAD_binding_8"/>
    <property type="match status" value="1"/>
</dbReference>
<accession>A0ABP1G5T4</accession>
<dbReference type="InterPro" id="IPR036188">
    <property type="entry name" value="FAD/NAD-bd_sf"/>
</dbReference>